<accession>A0A975FW67</accession>
<dbReference type="InterPro" id="IPR041657">
    <property type="entry name" value="HTH_17"/>
</dbReference>
<name>A0A975FW67_9CAUL</name>
<feature type="domain" description="Helix-turn-helix" evidence="1">
    <location>
        <begin position="33"/>
        <end position="81"/>
    </location>
</feature>
<dbReference type="Pfam" id="PF12728">
    <property type="entry name" value="HTH_17"/>
    <property type="match status" value="1"/>
</dbReference>
<dbReference type="Proteomes" id="UP000676409">
    <property type="component" value="Chromosome"/>
</dbReference>
<gene>
    <name evidence="2" type="ORF">KCG34_13200</name>
</gene>
<sequence>MADNRNAEASWPPLEILKRAVHVDDVGKIPFVDTTAAARYLALSPHSLECYRSVGGGPAFYKFGKHVRYAVSDLDAWIADKRHITTPRSGARLY</sequence>
<dbReference type="SUPFAM" id="SSF46955">
    <property type="entry name" value="Putative DNA-binding domain"/>
    <property type="match status" value="1"/>
</dbReference>
<dbReference type="EMBL" id="CP073078">
    <property type="protein sequence ID" value="QUD86062.1"/>
    <property type="molecule type" value="Genomic_DNA"/>
</dbReference>
<dbReference type="KEGG" id="caul:KCG34_13200"/>
<dbReference type="InterPro" id="IPR009061">
    <property type="entry name" value="DNA-bd_dom_put_sf"/>
</dbReference>
<dbReference type="AlphaFoldDB" id="A0A975FW67"/>
<reference evidence="2" key="1">
    <citation type="submission" date="2021-04" db="EMBL/GenBank/DDBJ databases">
        <title>The complete genome sequence of Caulobacter sp. S6.</title>
        <authorList>
            <person name="Tang Y."/>
            <person name="Ouyang W."/>
            <person name="Liu Q."/>
            <person name="Huang B."/>
            <person name="Guo Z."/>
            <person name="Lei P."/>
        </authorList>
    </citation>
    <scope>NUCLEOTIDE SEQUENCE</scope>
    <source>
        <strain evidence="2">S6</strain>
    </source>
</reference>
<evidence type="ECO:0000313" key="3">
    <source>
        <dbReference type="Proteomes" id="UP000676409"/>
    </source>
</evidence>
<organism evidence="2 3">
    <name type="scientific">Phenylobacterium montanum</name>
    <dbReference type="NCBI Taxonomy" id="2823693"/>
    <lineage>
        <taxon>Bacteria</taxon>
        <taxon>Pseudomonadati</taxon>
        <taxon>Pseudomonadota</taxon>
        <taxon>Alphaproteobacteria</taxon>
        <taxon>Caulobacterales</taxon>
        <taxon>Caulobacteraceae</taxon>
        <taxon>Phenylobacterium</taxon>
    </lineage>
</organism>
<evidence type="ECO:0000313" key="2">
    <source>
        <dbReference type="EMBL" id="QUD86062.1"/>
    </source>
</evidence>
<proteinExistence type="predicted"/>
<evidence type="ECO:0000259" key="1">
    <source>
        <dbReference type="Pfam" id="PF12728"/>
    </source>
</evidence>
<protein>
    <submittedName>
        <fullName evidence="2">Helix-turn-helix domain-containing protein</fullName>
    </submittedName>
</protein>
<keyword evidence="3" id="KW-1185">Reference proteome</keyword>